<dbReference type="CDD" id="cd09083">
    <property type="entry name" value="EEP-1"/>
    <property type="match status" value="1"/>
</dbReference>
<dbReference type="InterPro" id="IPR036691">
    <property type="entry name" value="Endo/exonu/phosph_ase_sf"/>
</dbReference>
<dbReference type="Pfam" id="PF03372">
    <property type="entry name" value="Exo_endo_phos"/>
    <property type="match status" value="1"/>
</dbReference>
<feature type="domain" description="Endonuclease/exonuclease/phosphatase" evidence="1">
    <location>
        <begin position="13"/>
        <end position="256"/>
    </location>
</feature>
<proteinExistence type="predicted"/>
<dbReference type="AlphaFoldDB" id="A0A0Q9Y7G7"/>
<dbReference type="Proteomes" id="UP000053881">
    <property type="component" value="Unassembled WGS sequence"/>
</dbReference>
<dbReference type="InterPro" id="IPR050410">
    <property type="entry name" value="CCR4/nocturin_mRNA_transcr"/>
</dbReference>
<reference evidence="2 3" key="1">
    <citation type="submission" date="2015-06" db="EMBL/GenBank/DDBJ databases">
        <title>Genome sequencing project of Bacillus galactosidilyticus PL133.</title>
        <authorList>
            <person name="Gaiero J."/>
            <person name="Nicol R."/>
            <person name="Habash M."/>
        </authorList>
    </citation>
    <scope>NUCLEOTIDE SEQUENCE [LARGE SCALE GENOMIC DNA]</scope>
    <source>
        <strain evidence="2 3">PL133</strain>
    </source>
</reference>
<dbReference type="SUPFAM" id="SSF56219">
    <property type="entry name" value="DNase I-like"/>
    <property type="match status" value="1"/>
</dbReference>
<organism evidence="2 3">
    <name type="scientific">Lederbergia galactosidilytica</name>
    <dbReference type="NCBI Taxonomy" id="217031"/>
    <lineage>
        <taxon>Bacteria</taxon>
        <taxon>Bacillati</taxon>
        <taxon>Bacillota</taxon>
        <taxon>Bacilli</taxon>
        <taxon>Bacillales</taxon>
        <taxon>Bacillaceae</taxon>
        <taxon>Lederbergia</taxon>
    </lineage>
</organism>
<evidence type="ECO:0000313" key="3">
    <source>
        <dbReference type="Proteomes" id="UP000053881"/>
    </source>
</evidence>
<dbReference type="Gene3D" id="3.60.10.10">
    <property type="entry name" value="Endonuclease/exonuclease/phosphatase"/>
    <property type="match status" value="1"/>
</dbReference>
<dbReference type="PANTHER" id="PTHR12121">
    <property type="entry name" value="CARBON CATABOLITE REPRESSOR PROTEIN 4"/>
    <property type="match status" value="1"/>
</dbReference>
<evidence type="ECO:0000259" key="1">
    <source>
        <dbReference type="Pfam" id="PF03372"/>
    </source>
</evidence>
<name>A0A0Q9Y7G7_9BACI</name>
<comment type="caution">
    <text evidence="2">The sequence shown here is derived from an EMBL/GenBank/DDBJ whole genome shotgun (WGS) entry which is preliminary data.</text>
</comment>
<dbReference type="PATRIC" id="fig|217031.4.peg.5405"/>
<dbReference type="PANTHER" id="PTHR12121:SF36">
    <property type="entry name" value="ENDONUCLEASE_EXONUCLEASE_PHOSPHATASE DOMAIN-CONTAINING PROTEIN"/>
    <property type="match status" value="1"/>
</dbReference>
<dbReference type="GO" id="GO:0000175">
    <property type="term" value="F:3'-5'-RNA exonuclease activity"/>
    <property type="evidence" value="ECO:0007669"/>
    <property type="project" value="TreeGrafter"/>
</dbReference>
<dbReference type="EMBL" id="LGPB01000117">
    <property type="protein sequence ID" value="KRG11640.1"/>
    <property type="molecule type" value="Genomic_DNA"/>
</dbReference>
<accession>A0A0Q9Y7G7</accession>
<dbReference type="InterPro" id="IPR005135">
    <property type="entry name" value="Endo/exonuclease/phosphatase"/>
</dbReference>
<sequence>MKNLKENGTLKVMTYNLRNNSDVPPNSWEERKGLIQSLIHREKPDIMGTQEGLYPQVKDMEVLLPEYGWLGIGRDGGSHGEFMTIYYRKNRFEIMEFNNHFWLSDTPDRIGSATWGNHCTRMATWVHLFDKKTKQAFYHVNTHLDHESERARVNGAKLIIRKTDEFQMNLPIILTGDFNTVAGTETHQTFLQEGKYIDTWADTSKRTNENLGTFNNFEDPSGGNGRIDWILHRGKITTSSVQIVDDKVNGRFPSDHFPLIANLQFSKDD</sequence>
<protein>
    <recommendedName>
        <fullName evidence="1">Endonuclease/exonuclease/phosphatase domain-containing protein</fullName>
    </recommendedName>
</protein>
<gene>
    <name evidence="2" type="ORF">ACA29_15895</name>
</gene>
<evidence type="ECO:0000313" key="2">
    <source>
        <dbReference type="EMBL" id="KRG11640.1"/>
    </source>
</evidence>